<dbReference type="InterPro" id="IPR025878">
    <property type="entry name" value="Acyl-CoA_dh-like_C_dom"/>
</dbReference>
<dbReference type="SUPFAM" id="SSF56645">
    <property type="entry name" value="Acyl-CoA dehydrogenase NM domain-like"/>
    <property type="match status" value="1"/>
</dbReference>
<dbReference type="Proteomes" id="UP000297496">
    <property type="component" value="Unassembled WGS sequence"/>
</dbReference>
<dbReference type="PANTHER" id="PTHR42803:SF3">
    <property type="entry name" value="ACYL-COA DEHYDROGENASE-RELATED"/>
    <property type="match status" value="1"/>
</dbReference>
<keyword evidence="4 5" id="KW-0274">FAD</keyword>
<evidence type="ECO:0000259" key="8">
    <source>
        <dbReference type="Pfam" id="PF12806"/>
    </source>
</evidence>
<accession>A0A4Z1CKA8</accession>
<comment type="similarity">
    <text evidence="2 5">Belongs to the acyl-CoA dehydrogenase family.</text>
</comment>
<dbReference type="AlphaFoldDB" id="A0A4Z1CKA8"/>
<dbReference type="InterPro" id="IPR052166">
    <property type="entry name" value="Diverse_Acyl-CoA_DH"/>
</dbReference>
<dbReference type="SUPFAM" id="SSF47203">
    <property type="entry name" value="Acyl-CoA dehydrogenase C-terminal domain-like"/>
    <property type="match status" value="1"/>
</dbReference>
<comment type="caution">
    <text evidence="9">The sequence shown here is derived from an EMBL/GenBank/DDBJ whole genome shotgun (WGS) entry which is preliminary data.</text>
</comment>
<sequence>MRCTSTPSGEPSFVDKQSAARGYAVAAGKTVLQRKLLPALDFMLHDWLKVSDLTSRQRFEEHSRETFDELMSAASDVAADRFEPAYRISDEQEPYAVDGGVVTPQETHLAFQAYRDLGILAASHDADFGGMQLPRTVDLATRVIFGASGHNLAPFLLTDANASLLLEHGTEMQKRVFAVPELEFRWTGTMCLSESQAGSSLADITTVARGDGEDYATDSLGPRYRLTGNKMWISAAEHDLTENIIHLVLAKIVREDGTVDPSTKGISLFIVPKVLVDEDSRLLERNDVTLVSLNHKLGHHGTPNTALAFGDGTHTPRGAGGAIGYLVGEAGDGLRQMFHMMNAARIEIGLAAASLGMAGYATALDYAKDRRQGRPRTQGAKNPSRPQVPIIEHADVKRMLLAQKAYAEGGTALALYAARLLDDQMTGTPAQAERASMLLDILTPVVKSWPSEWCLESNSLAIQVLGGAGYTRDWPVEMYWRDQRLNMIHEGTHGIQGLDLLGRKVRVDGGAHLDALGLEIRSTVGAAERAGMKAEAAALARAWDQLLDATERAWATEDPSEALANATPYLQGFGHVVAAWIHLDLAVAAAGSDHSEAPGRTAAMKYFFAYELPRIGAWFDVAARREPLCRDVLPEHL</sequence>
<dbReference type="Gene3D" id="2.40.110.10">
    <property type="entry name" value="Butyryl-CoA Dehydrogenase, subunit A, domain 2"/>
    <property type="match status" value="1"/>
</dbReference>
<dbReference type="InterPro" id="IPR046373">
    <property type="entry name" value="Acyl-CoA_Oxase/DH_mid-dom_sf"/>
</dbReference>
<evidence type="ECO:0000259" key="7">
    <source>
        <dbReference type="Pfam" id="PF02770"/>
    </source>
</evidence>
<evidence type="ECO:0000256" key="2">
    <source>
        <dbReference type="ARBA" id="ARBA00009347"/>
    </source>
</evidence>
<evidence type="ECO:0000313" key="10">
    <source>
        <dbReference type="Proteomes" id="UP000297496"/>
    </source>
</evidence>
<dbReference type="Pfam" id="PF12806">
    <property type="entry name" value="Acyl-CoA_dh_C"/>
    <property type="match status" value="1"/>
</dbReference>
<dbReference type="OrthoDB" id="142556at2"/>
<dbReference type="GO" id="GO:0050660">
    <property type="term" value="F:flavin adenine dinucleotide binding"/>
    <property type="evidence" value="ECO:0007669"/>
    <property type="project" value="InterPro"/>
</dbReference>
<feature type="domain" description="Acyl-CoA oxidase/dehydrogenase middle" evidence="7">
    <location>
        <begin position="190"/>
        <end position="309"/>
    </location>
</feature>
<dbReference type="Pfam" id="PF00441">
    <property type="entry name" value="Acyl-CoA_dh_1"/>
    <property type="match status" value="1"/>
</dbReference>
<evidence type="ECO:0000259" key="6">
    <source>
        <dbReference type="Pfam" id="PF00441"/>
    </source>
</evidence>
<dbReference type="Gene3D" id="1.10.540.10">
    <property type="entry name" value="Acyl-CoA dehydrogenase/oxidase, N-terminal domain"/>
    <property type="match status" value="1"/>
</dbReference>
<keyword evidence="5" id="KW-0560">Oxidoreductase</keyword>
<dbReference type="PANTHER" id="PTHR42803">
    <property type="entry name" value="ACYL-COA DEHYDROGENASE"/>
    <property type="match status" value="1"/>
</dbReference>
<reference evidence="9 10" key="1">
    <citation type="submission" date="2019-04" db="EMBL/GenBank/DDBJ databases">
        <title>Three New Species of Nocardioides, Nocardioides euryhalodurans sp. nov., Nocardioides seonyuensis sp. nov. and Nocardioides eburneoflavus sp. nov. Isolated from Soil.</title>
        <authorList>
            <person name="Roh S.G."/>
            <person name="Lee C."/>
            <person name="Kim M.-K."/>
            <person name="Kim S.B."/>
        </authorList>
    </citation>
    <scope>NUCLEOTIDE SEQUENCE [LARGE SCALE GENOMIC DNA]</scope>
    <source>
        <strain evidence="9 10">MMS17-SY213</strain>
    </source>
</reference>
<dbReference type="InterPro" id="IPR006091">
    <property type="entry name" value="Acyl-CoA_Oxase/DH_mid-dom"/>
</dbReference>
<dbReference type="InterPro" id="IPR009100">
    <property type="entry name" value="AcylCoA_DH/oxidase_NM_dom_sf"/>
</dbReference>
<feature type="domain" description="Acetyl-CoA dehydrogenase-like C-terminal" evidence="8">
    <location>
        <begin position="519"/>
        <end position="624"/>
    </location>
</feature>
<dbReference type="Gene3D" id="1.20.140.10">
    <property type="entry name" value="Butyryl-CoA Dehydrogenase, subunit A, domain 3"/>
    <property type="match status" value="1"/>
</dbReference>
<proteinExistence type="inferred from homology"/>
<dbReference type="InterPro" id="IPR037069">
    <property type="entry name" value="AcylCoA_DH/ox_N_sf"/>
</dbReference>
<keyword evidence="3 5" id="KW-0285">Flavoprotein</keyword>
<dbReference type="GO" id="GO:0016627">
    <property type="term" value="F:oxidoreductase activity, acting on the CH-CH group of donors"/>
    <property type="evidence" value="ECO:0007669"/>
    <property type="project" value="InterPro"/>
</dbReference>
<gene>
    <name evidence="9" type="ORF">EXE59_14685</name>
</gene>
<dbReference type="InterPro" id="IPR009075">
    <property type="entry name" value="AcylCo_DH/oxidase_C"/>
</dbReference>
<evidence type="ECO:0000256" key="3">
    <source>
        <dbReference type="ARBA" id="ARBA00022630"/>
    </source>
</evidence>
<organism evidence="9 10">
    <name type="scientific">Nocardioides eburneiflavus</name>
    <dbReference type="NCBI Taxonomy" id="2518372"/>
    <lineage>
        <taxon>Bacteria</taxon>
        <taxon>Bacillati</taxon>
        <taxon>Actinomycetota</taxon>
        <taxon>Actinomycetes</taxon>
        <taxon>Propionibacteriales</taxon>
        <taxon>Nocardioidaceae</taxon>
        <taxon>Nocardioides</taxon>
    </lineage>
</organism>
<evidence type="ECO:0000313" key="9">
    <source>
        <dbReference type="EMBL" id="TGN65073.1"/>
    </source>
</evidence>
<protein>
    <submittedName>
        <fullName evidence="9">Acyl-CoA dehydrogenase</fullName>
    </submittedName>
</protein>
<dbReference type="Pfam" id="PF02770">
    <property type="entry name" value="Acyl-CoA_dh_M"/>
    <property type="match status" value="1"/>
</dbReference>
<name>A0A4Z1CKA8_9ACTN</name>
<dbReference type="EMBL" id="SRRO01000001">
    <property type="protein sequence ID" value="TGN65073.1"/>
    <property type="molecule type" value="Genomic_DNA"/>
</dbReference>
<feature type="domain" description="Acyl-CoA dehydrogenase/oxidase C-terminal" evidence="6">
    <location>
        <begin position="331"/>
        <end position="498"/>
    </location>
</feature>
<evidence type="ECO:0000256" key="1">
    <source>
        <dbReference type="ARBA" id="ARBA00001974"/>
    </source>
</evidence>
<dbReference type="InterPro" id="IPR036250">
    <property type="entry name" value="AcylCo_DH-like_C"/>
</dbReference>
<evidence type="ECO:0000256" key="4">
    <source>
        <dbReference type="ARBA" id="ARBA00022827"/>
    </source>
</evidence>
<keyword evidence="10" id="KW-1185">Reference proteome</keyword>
<evidence type="ECO:0000256" key="5">
    <source>
        <dbReference type="RuleBase" id="RU362125"/>
    </source>
</evidence>
<comment type="cofactor">
    <cofactor evidence="1 5">
        <name>FAD</name>
        <dbReference type="ChEBI" id="CHEBI:57692"/>
    </cofactor>
</comment>